<sequence>MVGIFDVVQENASRELFMRMRACRKKSFSAGSDTGALTKVSKPG</sequence>
<reference evidence="1 2" key="1">
    <citation type="submission" date="2018-06" db="EMBL/GenBank/DDBJ databases">
        <title>Genomic Encyclopedia of Type Strains, Phase III (KMG-III): the genomes of soil and plant-associated and newly described type strains.</title>
        <authorList>
            <person name="Whitman W."/>
        </authorList>
    </citation>
    <scope>NUCLEOTIDE SEQUENCE [LARGE SCALE GENOMIC DNA]</scope>
    <source>
        <strain evidence="1 2">CECT 7646</strain>
    </source>
</reference>
<organism evidence="1 2">
    <name type="scientific">Xylophilus ampelinus</name>
    <dbReference type="NCBI Taxonomy" id="54067"/>
    <lineage>
        <taxon>Bacteria</taxon>
        <taxon>Pseudomonadati</taxon>
        <taxon>Pseudomonadota</taxon>
        <taxon>Betaproteobacteria</taxon>
        <taxon>Burkholderiales</taxon>
        <taxon>Xylophilus</taxon>
    </lineage>
</organism>
<evidence type="ECO:0000313" key="2">
    <source>
        <dbReference type="Proteomes" id="UP000247540"/>
    </source>
</evidence>
<dbReference type="Proteomes" id="UP000247540">
    <property type="component" value="Unassembled WGS sequence"/>
</dbReference>
<dbReference type="EMBL" id="QJTC01000001">
    <property type="protein sequence ID" value="PYE79860.1"/>
    <property type="molecule type" value="Genomic_DNA"/>
</dbReference>
<comment type="caution">
    <text evidence="1">The sequence shown here is derived from an EMBL/GenBank/DDBJ whole genome shotgun (WGS) entry which is preliminary data.</text>
</comment>
<accession>A0A318SRN7</accession>
<dbReference type="AlphaFoldDB" id="A0A318SRN7"/>
<evidence type="ECO:0000313" key="1">
    <source>
        <dbReference type="EMBL" id="PYE79860.1"/>
    </source>
</evidence>
<gene>
    <name evidence="1" type="ORF">DFQ15_101181</name>
</gene>
<keyword evidence="2" id="KW-1185">Reference proteome</keyword>
<protein>
    <submittedName>
        <fullName evidence="1">Uncharacterized protein</fullName>
    </submittedName>
</protein>
<name>A0A318SRN7_9BURK</name>
<proteinExistence type="predicted"/>